<feature type="region of interest" description="Disordered" evidence="9">
    <location>
        <begin position="281"/>
        <end position="323"/>
    </location>
</feature>
<evidence type="ECO:0000256" key="1">
    <source>
        <dbReference type="ARBA" id="ARBA00002523"/>
    </source>
</evidence>
<dbReference type="AlphaFoldDB" id="F9W889"/>
<organism evidence="12 13">
    <name type="scientific">Trypanosoma congolense (strain IL3000)</name>
    <dbReference type="NCBI Taxonomy" id="1068625"/>
    <lineage>
        <taxon>Eukaryota</taxon>
        <taxon>Discoba</taxon>
        <taxon>Euglenozoa</taxon>
        <taxon>Kinetoplastea</taxon>
        <taxon>Metakinetoplastina</taxon>
        <taxon>Trypanosomatida</taxon>
        <taxon>Trypanosomatidae</taxon>
        <taxon>Trypanosoma</taxon>
        <taxon>Nannomonas</taxon>
    </lineage>
</organism>
<keyword evidence="13" id="KW-1185">Reference proteome</keyword>
<feature type="domain" description="Trypanosome variant surface glycoprotein B-type N-terminal" evidence="11">
    <location>
        <begin position="54"/>
        <end position="264"/>
    </location>
</feature>
<keyword evidence="3" id="KW-1003">Cell membrane</keyword>
<keyword evidence="6" id="KW-0472">Membrane</keyword>
<evidence type="ECO:0000256" key="10">
    <source>
        <dbReference type="SAM" id="SignalP"/>
    </source>
</evidence>
<evidence type="ECO:0000256" key="7">
    <source>
        <dbReference type="ARBA" id="ARBA00023180"/>
    </source>
</evidence>
<evidence type="ECO:0000256" key="8">
    <source>
        <dbReference type="ARBA" id="ARBA00023288"/>
    </source>
</evidence>
<dbReference type="VEuPathDB" id="TriTrypDB:TcIL3000_0_41700"/>
<evidence type="ECO:0000256" key="5">
    <source>
        <dbReference type="ARBA" id="ARBA00022729"/>
    </source>
</evidence>
<reference evidence="13" key="1">
    <citation type="submission" date="2011-07" db="EMBL/GenBank/DDBJ databases">
        <title>Divergent evolution of antigenic variation in African trypanosomes.</title>
        <authorList>
            <person name="Jackson A.P."/>
            <person name="Berry A."/>
            <person name="Allison H.C."/>
            <person name="Burton P."/>
            <person name="Anderson J."/>
            <person name="Aslett M."/>
            <person name="Brown R."/>
            <person name="Corton N."/>
            <person name="Harris D."/>
            <person name="Hauser H."/>
            <person name="Gamble J."/>
            <person name="Gilderthorp R."/>
            <person name="McQuillan J."/>
            <person name="Quail M.A."/>
            <person name="Sanders M."/>
            <person name="Van Tonder A."/>
            <person name="Ginger M.L."/>
            <person name="Donelson J.E."/>
            <person name="Field M.C."/>
            <person name="Barry J.D."/>
            <person name="Berriman M."/>
            <person name="Hertz-Fowler C."/>
        </authorList>
    </citation>
    <scope>NUCLEOTIDE SEQUENCE [LARGE SCALE GENOMIC DNA]</scope>
    <source>
        <strain evidence="13">IL3000</strain>
    </source>
</reference>
<accession>F9W889</accession>
<feature type="region of interest" description="Disordered" evidence="9">
    <location>
        <begin position="218"/>
        <end position="243"/>
    </location>
</feature>
<comment type="subcellular location">
    <subcellularLocation>
        <location evidence="2">Cell membrane</location>
        <topology evidence="2">Lipid-anchor</topology>
        <topology evidence="2">GPI-anchor</topology>
    </subcellularLocation>
</comment>
<keyword evidence="8" id="KW-0449">Lipoprotein</keyword>
<name>F9W889_TRYCI</name>
<comment type="caution">
    <text evidence="12">The sequence shown here is derived from an EMBL/GenBank/DDBJ whole genome shotgun (WGS) entry which is preliminary data.</text>
</comment>
<gene>
    <name evidence="12" type="ORF">TCIL3000_0_41700</name>
</gene>
<evidence type="ECO:0000313" key="13">
    <source>
        <dbReference type="Proteomes" id="UP000000702"/>
    </source>
</evidence>
<evidence type="ECO:0000256" key="2">
    <source>
        <dbReference type="ARBA" id="ARBA00004609"/>
    </source>
</evidence>
<dbReference type="Proteomes" id="UP000000702">
    <property type="component" value="Unassembled WGS sequence"/>
</dbReference>
<evidence type="ECO:0000313" key="12">
    <source>
        <dbReference type="EMBL" id="CCD13420.1"/>
    </source>
</evidence>
<proteinExistence type="predicted"/>
<evidence type="ECO:0000256" key="3">
    <source>
        <dbReference type="ARBA" id="ARBA00022475"/>
    </source>
</evidence>
<comment type="function">
    <text evidence="1">VSG forms a coat on the surface of the parasite. The trypanosome evades the immune response of the host by expressing a series of antigenically distinct VSGs from an estimated 1000 VSG genes.</text>
</comment>
<feature type="chain" id="PRO_5003394604" evidence="10">
    <location>
        <begin position="18"/>
        <end position="352"/>
    </location>
</feature>
<sequence>MMMNYWMVVMVFIGVSAQESGADGKDHNGEEHTKLCAVLKEAVGMWGEGRQSLSESLKMALHRTIFGNESGGDLAKLKEKVPADYDILASPDAERGFLCGEPVDEHLHKQRGRPWSGHSAPHDLVCLCTLGKDGWPLNESNNGIDKLCGRLKDSLGGENEGWSGVHTEWIESSETLVHHAKGETQIKATWFNVTKPCLEGNRKGENLKEALKTFVDSLKPMPSTGKRNGAQLGEGNPNEDHACTGSRKYGVCVMYYPNDKDTKTWWVDLQKALIEDEKIQKERDEEAKRKQEEAAKKDTNKTEDLKSTNPTTNQTEQNKTATLHETMRKFNLTSGTHISMPSSWLLRAVFLF</sequence>
<protein>
    <submittedName>
        <fullName evidence="12">WGS project CAEQ00000000 data, annotated contig 1718</fullName>
    </submittedName>
</protein>
<reference evidence="12 13" key="2">
    <citation type="journal article" date="2012" name="Proc. Natl. Acad. Sci. U.S.A.">
        <title>Antigenic diversity is generated by distinct evolutionary mechanisms in African trypanosome species.</title>
        <authorList>
            <person name="Jackson A.P."/>
            <person name="Berry A."/>
            <person name="Aslett M."/>
            <person name="Allison H.C."/>
            <person name="Burton P."/>
            <person name="Vavrova-Anderson J."/>
            <person name="Brown R."/>
            <person name="Browne H."/>
            <person name="Corton N."/>
            <person name="Hauser H."/>
            <person name="Gamble J."/>
            <person name="Gilderthorp R."/>
            <person name="Marcello L."/>
            <person name="McQuillan J."/>
            <person name="Otto T.D."/>
            <person name="Quail M.A."/>
            <person name="Sanders M.J."/>
            <person name="van Tonder A."/>
            <person name="Ginger M.L."/>
            <person name="Field M.C."/>
            <person name="Barry J.D."/>
            <person name="Hertz-Fowler C."/>
            <person name="Berriman M."/>
        </authorList>
    </citation>
    <scope>NUCLEOTIDE SEQUENCE [LARGE SCALE GENOMIC DNA]</scope>
    <source>
        <strain evidence="12 13">IL3000</strain>
    </source>
</reference>
<evidence type="ECO:0000256" key="4">
    <source>
        <dbReference type="ARBA" id="ARBA00022622"/>
    </source>
</evidence>
<dbReference type="GO" id="GO:0098552">
    <property type="term" value="C:side of membrane"/>
    <property type="evidence" value="ECO:0007669"/>
    <property type="project" value="UniProtKB-KW"/>
</dbReference>
<evidence type="ECO:0000259" key="11">
    <source>
        <dbReference type="Pfam" id="PF13206"/>
    </source>
</evidence>
<evidence type="ECO:0000256" key="6">
    <source>
        <dbReference type="ARBA" id="ARBA00023136"/>
    </source>
</evidence>
<keyword evidence="5 10" id="KW-0732">Signal</keyword>
<feature type="compositionally biased region" description="Basic and acidic residues" evidence="9">
    <location>
        <begin position="281"/>
        <end position="306"/>
    </location>
</feature>
<keyword evidence="4" id="KW-0336">GPI-anchor</keyword>
<feature type="compositionally biased region" description="Polar residues" evidence="9">
    <location>
        <begin position="307"/>
        <end position="323"/>
    </location>
</feature>
<keyword evidence="7" id="KW-0325">Glycoprotein</keyword>
<evidence type="ECO:0000256" key="9">
    <source>
        <dbReference type="SAM" id="MobiDB-lite"/>
    </source>
</evidence>
<dbReference type="Pfam" id="PF13206">
    <property type="entry name" value="VSG_B"/>
    <property type="match status" value="1"/>
</dbReference>
<dbReference type="EMBL" id="CAEQ01001151">
    <property type="protein sequence ID" value="CCD13420.1"/>
    <property type="molecule type" value="Genomic_DNA"/>
</dbReference>
<dbReference type="GO" id="GO:0005886">
    <property type="term" value="C:plasma membrane"/>
    <property type="evidence" value="ECO:0007669"/>
    <property type="project" value="UniProtKB-SubCell"/>
</dbReference>
<feature type="signal peptide" evidence="10">
    <location>
        <begin position="1"/>
        <end position="17"/>
    </location>
</feature>
<dbReference type="InterPro" id="IPR025932">
    <property type="entry name" value="Trypano_VSG_B_N_dom"/>
</dbReference>